<keyword evidence="3" id="KW-1185">Reference proteome</keyword>
<dbReference type="AlphaFoldDB" id="A0AAD6WP40"/>
<comment type="caution">
    <text evidence="2">The sequence shown here is derived from an EMBL/GenBank/DDBJ whole genome shotgun (WGS) entry which is preliminary data.</text>
</comment>
<reference evidence="2" key="1">
    <citation type="submission" date="2023-03" db="EMBL/GenBank/DDBJ databases">
        <title>Massive genome expansion in bonnet fungi (Mycena s.s.) driven by repeated elements and novel gene families across ecological guilds.</title>
        <authorList>
            <consortium name="Lawrence Berkeley National Laboratory"/>
            <person name="Harder C.B."/>
            <person name="Miyauchi S."/>
            <person name="Viragh M."/>
            <person name="Kuo A."/>
            <person name="Thoen E."/>
            <person name="Andreopoulos B."/>
            <person name="Lu D."/>
            <person name="Skrede I."/>
            <person name="Drula E."/>
            <person name="Henrissat B."/>
            <person name="Morin E."/>
            <person name="Kohler A."/>
            <person name="Barry K."/>
            <person name="LaButti K."/>
            <person name="Morin E."/>
            <person name="Salamov A."/>
            <person name="Lipzen A."/>
            <person name="Mereny Z."/>
            <person name="Hegedus B."/>
            <person name="Baldrian P."/>
            <person name="Stursova M."/>
            <person name="Weitz H."/>
            <person name="Taylor A."/>
            <person name="Grigoriev I.V."/>
            <person name="Nagy L.G."/>
            <person name="Martin F."/>
            <person name="Kauserud H."/>
        </authorList>
    </citation>
    <scope>NUCLEOTIDE SEQUENCE</scope>
    <source>
        <strain evidence="2">CBHHK200</strain>
    </source>
</reference>
<feature type="region of interest" description="Disordered" evidence="1">
    <location>
        <begin position="1"/>
        <end position="24"/>
    </location>
</feature>
<evidence type="ECO:0000256" key="1">
    <source>
        <dbReference type="SAM" id="MobiDB-lite"/>
    </source>
</evidence>
<gene>
    <name evidence="2" type="ORF">C8F04DRAFT_1195106</name>
</gene>
<feature type="region of interest" description="Disordered" evidence="1">
    <location>
        <begin position="226"/>
        <end position="245"/>
    </location>
</feature>
<accession>A0AAD6WP40</accession>
<proteinExistence type="predicted"/>
<name>A0AAD6WP40_9AGAR</name>
<feature type="compositionally biased region" description="Basic and acidic residues" evidence="1">
    <location>
        <begin position="233"/>
        <end position="245"/>
    </location>
</feature>
<protein>
    <submittedName>
        <fullName evidence="2">Uncharacterized protein</fullName>
    </submittedName>
</protein>
<dbReference type="Proteomes" id="UP001218188">
    <property type="component" value="Unassembled WGS sequence"/>
</dbReference>
<evidence type="ECO:0000313" key="3">
    <source>
        <dbReference type="Proteomes" id="UP001218188"/>
    </source>
</evidence>
<organism evidence="2 3">
    <name type="scientific">Mycena alexandri</name>
    <dbReference type="NCBI Taxonomy" id="1745969"/>
    <lineage>
        <taxon>Eukaryota</taxon>
        <taxon>Fungi</taxon>
        <taxon>Dikarya</taxon>
        <taxon>Basidiomycota</taxon>
        <taxon>Agaricomycotina</taxon>
        <taxon>Agaricomycetes</taxon>
        <taxon>Agaricomycetidae</taxon>
        <taxon>Agaricales</taxon>
        <taxon>Marasmiineae</taxon>
        <taxon>Mycenaceae</taxon>
        <taxon>Mycena</taxon>
    </lineage>
</organism>
<sequence>MAVNSMNNLEEERETREKNQQNRDPGCAARLLRCLQSKLVWHERRGRGKEHSLFGHELVSEWSNTDPTAAAMHKQFSAHLGRSSVVSEYTQFLPAPSNLDTKIFTEVASRIMRCACSSHGRMDASVALLVTALREVKLGLNVDHARDALGRGRRVISLNGVTETAILGAMPPGSMGMPFLPSTAESSGNNHIVGTVQVCYCYRWTLAGHSGDAFIMGTWDYQKPWSQDPGNQTDHHQSATLRSDDPHVRSFNEVLTRSSSCGKEVARGFRNSTQASVMVNNNVVHFLKISPRCIGALMRKDGSLLEQGAKDI</sequence>
<evidence type="ECO:0000313" key="2">
    <source>
        <dbReference type="EMBL" id="KAJ7021788.1"/>
    </source>
</evidence>
<dbReference type="EMBL" id="JARJCM010000223">
    <property type="protein sequence ID" value="KAJ7021788.1"/>
    <property type="molecule type" value="Genomic_DNA"/>
</dbReference>